<gene>
    <name evidence="2" type="ORF">O181_030982</name>
</gene>
<dbReference type="AlphaFoldDB" id="A0A9Q3CZR3"/>
<organism evidence="2 3">
    <name type="scientific">Austropuccinia psidii MF-1</name>
    <dbReference type="NCBI Taxonomy" id="1389203"/>
    <lineage>
        <taxon>Eukaryota</taxon>
        <taxon>Fungi</taxon>
        <taxon>Dikarya</taxon>
        <taxon>Basidiomycota</taxon>
        <taxon>Pucciniomycotina</taxon>
        <taxon>Pucciniomycetes</taxon>
        <taxon>Pucciniales</taxon>
        <taxon>Sphaerophragmiaceae</taxon>
        <taxon>Austropuccinia</taxon>
    </lineage>
</organism>
<feature type="compositionally biased region" description="Basic residues" evidence="1">
    <location>
        <begin position="1"/>
        <end position="10"/>
    </location>
</feature>
<feature type="region of interest" description="Disordered" evidence="1">
    <location>
        <begin position="49"/>
        <end position="71"/>
    </location>
</feature>
<dbReference type="EMBL" id="AVOT02010989">
    <property type="protein sequence ID" value="MBW0491267.1"/>
    <property type="molecule type" value="Genomic_DNA"/>
</dbReference>
<evidence type="ECO:0000313" key="3">
    <source>
        <dbReference type="Proteomes" id="UP000765509"/>
    </source>
</evidence>
<proteinExistence type="predicted"/>
<comment type="caution">
    <text evidence="2">The sequence shown here is derived from an EMBL/GenBank/DDBJ whole genome shotgun (WGS) entry which is preliminary data.</text>
</comment>
<feature type="region of interest" description="Disordered" evidence="1">
    <location>
        <begin position="1"/>
        <end position="29"/>
    </location>
</feature>
<name>A0A9Q3CZR3_9BASI</name>
<evidence type="ECO:0000256" key="1">
    <source>
        <dbReference type="SAM" id="MobiDB-lite"/>
    </source>
</evidence>
<dbReference type="Proteomes" id="UP000765509">
    <property type="component" value="Unassembled WGS sequence"/>
</dbReference>
<keyword evidence="3" id="KW-1185">Reference proteome</keyword>
<sequence length="216" mass="24326">MLPVHLRNKPVGREGLSRTRRLGGGHLGHSGGWQDVEGYHTHSKIHFPIQQKPQTSRLEGYGSSSSAPPAPQRLFSMEHEKQEVQPSIPLGKAWRKFPEDMSQRKRPQRPHGNHQMLISHQAVQNAGGEGNQDKGETSHYPSYRRTADPHRAYSDSFKLTSSTLNQLSSSFTIFRNQQISGQESPLFPIPGSFQEDKDTRAKTRPLSTKGRESQNQ</sequence>
<reference evidence="2" key="1">
    <citation type="submission" date="2021-03" db="EMBL/GenBank/DDBJ databases">
        <title>Draft genome sequence of rust myrtle Austropuccinia psidii MF-1, a brazilian biotype.</title>
        <authorList>
            <person name="Quecine M.C."/>
            <person name="Pachon D.M.R."/>
            <person name="Bonatelli M.L."/>
            <person name="Correr F.H."/>
            <person name="Franceschini L.M."/>
            <person name="Leite T.F."/>
            <person name="Margarido G.R.A."/>
            <person name="Almeida C.A."/>
            <person name="Ferrarezi J.A."/>
            <person name="Labate C.A."/>
        </authorList>
    </citation>
    <scope>NUCLEOTIDE SEQUENCE</scope>
    <source>
        <strain evidence="2">MF-1</strain>
    </source>
</reference>
<feature type="region of interest" description="Disordered" evidence="1">
    <location>
        <begin position="182"/>
        <end position="216"/>
    </location>
</feature>
<protein>
    <submittedName>
        <fullName evidence="2">Uncharacterized protein</fullName>
    </submittedName>
</protein>
<accession>A0A9Q3CZR3</accession>
<evidence type="ECO:0000313" key="2">
    <source>
        <dbReference type="EMBL" id="MBW0491267.1"/>
    </source>
</evidence>
<feature type="region of interest" description="Disordered" evidence="1">
    <location>
        <begin position="125"/>
        <end position="148"/>
    </location>
</feature>